<comment type="PTM">
    <text evidence="7">Methylated by PrmC. Methylation increases the termination efficiency of RF2.</text>
</comment>
<evidence type="ECO:0000259" key="8">
    <source>
        <dbReference type="PROSITE" id="PS00745"/>
    </source>
</evidence>
<dbReference type="InterPro" id="IPR004374">
    <property type="entry name" value="PrfB"/>
</dbReference>
<organism evidence="9 10">
    <name type="scientific">Acidiferrimicrobium australe</name>
    <dbReference type="NCBI Taxonomy" id="2664430"/>
    <lineage>
        <taxon>Bacteria</taxon>
        <taxon>Bacillati</taxon>
        <taxon>Actinomycetota</taxon>
        <taxon>Acidimicrobiia</taxon>
        <taxon>Acidimicrobiales</taxon>
        <taxon>Acidimicrobiaceae</taxon>
        <taxon>Acidiferrimicrobium</taxon>
    </lineage>
</organism>
<evidence type="ECO:0000256" key="6">
    <source>
        <dbReference type="ARBA" id="ARBA00022917"/>
    </source>
</evidence>
<keyword evidence="6 7" id="KW-0648">Protein biosynthesis</keyword>
<dbReference type="Pfam" id="PF00472">
    <property type="entry name" value="RF-1"/>
    <property type="match status" value="1"/>
</dbReference>
<evidence type="ECO:0000256" key="7">
    <source>
        <dbReference type="HAMAP-Rule" id="MF_00094"/>
    </source>
</evidence>
<reference evidence="9 10" key="1">
    <citation type="submission" date="2019-11" db="EMBL/GenBank/DDBJ databases">
        <title>Acidiferrimicrobium australis gen. nov., sp. nov., an acidophilic and obligately heterotrophic, member of the Actinobacteria that catalyses dissimilatory oxido- reduction of iron isolated from metal-rich acidic water in Chile.</title>
        <authorList>
            <person name="Gonzalez D."/>
            <person name="Huber K."/>
            <person name="Hedrich S."/>
            <person name="Rojas-Villalobos C."/>
            <person name="Quatrini R."/>
            <person name="Dinamarca M.A."/>
            <person name="Schwarz A."/>
            <person name="Canales C."/>
            <person name="Nancucheo I."/>
        </authorList>
    </citation>
    <scope>NUCLEOTIDE SEQUENCE [LARGE SCALE GENOMIC DNA]</scope>
    <source>
        <strain evidence="9 10">USS-CCA1</strain>
    </source>
</reference>
<dbReference type="Gene3D" id="3.30.160.20">
    <property type="match status" value="1"/>
</dbReference>
<dbReference type="Proteomes" id="UP000437736">
    <property type="component" value="Unassembled WGS sequence"/>
</dbReference>
<evidence type="ECO:0000256" key="5">
    <source>
        <dbReference type="ARBA" id="ARBA00022490"/>
    </source>
</evidence>
<evidence type="ECO:0000313" key="10">
    <source>
        <dbReference type="Proteomes" id="UP000437736"/>
    </source>
</evidence>
<evidence type="ECO:0000256" key="3">
    <source>
        <dbReference type="ARBA" id="ARBA00019192"/>
    </source>
</evidence>
<dbReference type="Gene3D" id="1.20.58.410">
    <property type="entry name" value="Release factor"/>
    <property type="match status" value="1"/>
</dbReference>
<dbReference type="PROSITE" id="PS00745">
    <property type="entry name" value="RF_PROK_I"/>
    <property type="match status" value="1"/>
</dbReference>
<gene>
    <name evidence="7" type="primary">prfB</name>
    <name evidence="9" type="ORF">GHK86_00570</name>
</gene>
<dbReference type="PANTHER" id="PTHR43116">
    <property type="entry name" value="PEPTIDE CHAIN RELEASE FACTOR 2"/>
    <property type="match status" value="1"/>
</dbReference>
<comment type="similarity">
    <text evidence="2 7">Belongs to the prokaryotic/mitochondrial release factor family.</text>
</comment>
<evidence type="ECO:0000313" key="9">
    <source>
        <dbReference type="EMBL" id="MST31225.1"/>
    </source>
</evidence>
<dbReference type="InterPro" id="IPR005139">
    <property type="entry name" value="PCRF"/>
</dbReference>
<dbReference type="InterPro" id="IPR000352">
    <property type="entry name" value="Pep_chain_release_fac_I"/>
</dbReference>
<dbReference type="Pfam" id="PF03462">
    <property type="entry name" value="PCRF"/>
    <property type="match status" value="1"/>
</dbReference>
<dbReference type="SUPFAM" id="SSF75620">
    <property type="entry name" value="Release factor"/>
    <property type="match status" value="1"/>
</dbReference>
<dbReference type="Gene3D" id="3.30.70.1660">
    <property type="match status" value="1"/>
</dbReference>
<feature type="modified residue" description="N5-methylglutamine" evidence="7">
    <location>
        <position position="252"/>
    </location>
</feature>
<feature type="domain" description="Prokaryotic-type class I peptide chain release factors" evidence="8">
    <location>
        <begin position="245"/>
        <end position="261"/>
    </location>
</feature>
<dbReference type="HAMAP" id="MF_00094">
    <property type="entry name" value="Rel_fac_2"/>
    <property type="match status" value="1"/>
</dbReference>
<dbReference type="SMART" id="SM00937">
    <property type="entry name" value="PCRF"/>
    <property type="match status" value="1"/>
</dbReference>
<evidence type="ECO:0000256" key="4">
    <source>
        <dbReference type="ARBA" id="ARBA00022481"/>
    </source>
</evidence>
<dbReference type="InterPro" id="IPR045853">
    <property type="entry name" value="Pep_chain_release_fac_I_sf"/>
</dbReference>
<comment type="function">
    <text evidence="1 7">Peptide chain release factor 2 directs the termination of translation in response to the peptide chain termination codons UGA and UAA.</text>
</comment>
<comment type="subcellular location">
    <subcellularLocation>
        <location evidence="7">Cytoplasm</location>
    </subcellularLocation>
</comment>
<keyword evidence="4 7" id="KW-0488">Methylation</keyword>
<keyword evidence="5 7" id="KW-0963">Cytoplasm</keyword>
<evidence type="ECO:0000256" key="2">
    <source>
        <dbReference type="ARBA" id="ARBA00010835"/>
    </source>
</evidence>
<evidence type="ECO:0000256" key="1">
    <source>
        <dbReference type="ARBA" id="ARBA00002613"/>
    </source>
</evidence>
<dbReference type="NCBIfam" id="TIGR00020">
    <property type="entry name" value="prfB"/>
    <property type="match status" value="1"/>
</dbReference>
<accession>A0ABW9QN99</accession>
<keyword evidence="10" id="KW-1185">Reference proteome</keyword>
<dbReference type="PANTHER" id="PTHR43116:SF3">
    <property type="entry name" value="CLASS I PEPTIDE CHAIN RELEASE FACTOR"/>
    <property type="match status" value="1"/>
</dbReference>
<dbReference type="EMBL" id="WJHE01000021">
    <property type="protein sequence ID" value="MST31225.1"/>
    <property type="molecule type" value="Genomic_DNA"/>
</dbReference>
<proteinExistence type="inferred from homology"/>
<sequence>MADWHEELRRVRKRLDEAAGYLDLPRLRRRRAELEVEVARPDLWDDTANGQRVSREYGQVNGDVELLDALGAKLSDVETLLELAGEAAPDELAGLEVEAGELLADVGAELDRLELRSLFTGEHDESDAVCEIHAKDGGTDAQDWAEMMLRMYQRWADRRGFGFELDEVSPGQEAGILSATFIVRGRYANGLLASERGVHRLVRISPFDAQARRQTSFATFSAVPFMEDVAEVEIEEKDLRIDTYRSQGAGGQHVNVTDSAVRLTHLPTGVVVAVQNERSQFQNKAKAMQILAARLAERAREERAAEMEALAGPKKMVGWGSQIRSYVLAPYQQVKDLRTEFETGNVSAVLDGDLDAFMESYLRWRRAGGGADAAD</sequence>
<name>A0ABW9QN99_9ACTN</name>
<comment type="caution">
    <text evidence="9">The sequence shown here is derived from an EMBL/GenBank/DDBJ whole genome shotgun (WGS) entry which is preliminary data.</text>
</comment>
<protein>
    <recommendedName>
        <fullName evidence="3 7">Peptide chain release factor 2</fullName>
        <shortName evidence="7">RF-2</shortName>
    </recommendedName>
</protein>